<dbReference type="InterPro" id="IPR011042">
    <property type="entry name" value="6-blade_b-propeller_TolB-like"/>
</dbReference>
<reference evidence="1" key="1">
    <citation type="submission" date="2019-08" db="EMBL/GenBank/DDBJ databases">
        <title>Genomic characterization of a novel candidate phylum (ARYD3) from a high temperature, high salinity tertiary oil reservoir in north central Oklahoma, USA.</title>
        <authorList>
            <person name="Youssef N.H."/>
            <person name="Yadav A."/>
            <person name="Elshahed M.S."/>
        </authorList>
    </citation>
    <scope>NUCLEOTIDE SEQUENCE [LARGE SCALE GENOMIC DNA]</scope>
    <source>
        <strain evidence="1">ARYD3</strain>
    </source>
</reference>
<evidence type="ECO:0008006" key="3">
    <source>
        <dbReference type="Google" id="ProtNLM"/>
    </source>
</evidence>
<keyword evidence="2" id="KW-1185">Reference proteome</keyword>
<dbReference type="AlphaFoldDB" id="A0A5D0MBY8"/>
<dbReference type="PROSITE" id="PS51257">
    <property type="entry name" value="PROKAR_LIPOPROTEIN"/>
    <property type="match status" value="1"/>
</dbReference>
<accession>A0A5D0MBY8</accession>
<dbReference type="EMBL" id="VSIX01000043">
    <property type="protein sequence ID" value="TYB31257.1"/>
    <property type="molecule type" value="Genomic_DNA"/>
</dbReference>
<dbReference type="SUPFAM" id="SSF63825">
    <property type="entry name" value="YWTD domain"/>
    <property type="match status" value="1"/>
</dbReference>
<comment type="caution">
    <text evidence="1">The sequence shown here is derived from an EMBL/GenBank/DDBJ whole genome shotgun (WGS) entry which is preliminary data.</text>
</comment>
<evidence type="ECO:0000313" key="2">
    <source>
        <dbReference type="Proteomes" id="UP000324143"/>
    </source>
</evidence>
<name>A0A5D0MBY8_9BACT</name>
<dbReference type="Gene3D" id="2.120.10.30">
    <property type="entry name" value="TolB, C-terminal domain"/>
    <property type="match status" value="1"/>
</dbReference>
<dbReference type="Proteomes" id="UP000324143">
    <property type="component" value="Unassembled WGS sequence"/>
</dbReference>
<gene>
    <name evidence="1" type="ORF">FXF47_05010</name>
</gene>
<evidence type="ECO:0000313" key="1">
    <source>
        <dbReference type="EMBL" id="TYB31257.1"/>
    </source>
</evidence>
<organism evidence="1 2">
    <name type="scientific">Candidatus Mcinerneyibacterium aminivorans</name>
    <dbReference type="NCBI Taxonomy" id="2703815"/>
    <lineage>
        <taxon>Bacteria</taxon>
        <taxon>Candidatus Macinerneyibacteriota</taxon>
        <taxon>Candidatus Mcinerneyibacteria</taxon>
        <taxon>Candidatus Mcinerneyibacteriales</taxon>
        <taxon>Candidatus Mcinerneyibacteriaceae</taxon>
        <taxon>Candidatus Mcinerneyibacterium</taxon>
    </lineage>
</organism>
<proteinExistence type="predicted"/>
<protein>
    <recommendedName>
        <fullName evidence="3">6-bladed beta-propeller</fullName>
    </recommendedName>
</protein>
<sequence length="353" mass="40531">MKNQVRILFAIFLALTIFVGCGEKIEKEELEIAGVWEAENMTQSNSFLCTQVYDNHIYYVQDFGDNFSISKRTLQGEEVSSFDIKKGRGPGEARHSLGMKIYEDNIYFTDFVLNRITRFDFDGNYVDSFSFGSDTGVILSFDFFKDSMFFHSMNLTYLGKMEIESGKVVKRKEHTQKKVLEPKDKVRGGVMTIDKKDEMLYVGNISKPYKIEKYNLDFKKIDEFTYSVGKGVEPTKVAPGPNIHGDFLISSLTIDEKYVYAPEISGRALIKQDGSEFEKFDAKILAFNKNSGDLAKTYTSKKLTDIEGFFNIIGQTDEYFVAFFMAQGPAVKKLINEEKDRFVRFFVLLKRPR</sequence>